<dbReference type="Gene3D" id="3.30.2010.10">
    <property type="entry name" value="Metalloproteases ('zincins'), catalytic domain"/>
    <property type="match status" value="1"/>
</dbReference>
<evidence type="ECO:0000313" key="3">
    <source>
        <dbReference type="Proteomes" id="UP000198734"/>
    </source>
</evidence>
<dbReference type="Pfam" id="PF01863">
    <property type="entry name" value="YgjP-like"/>
    <property type="match status" value="1"/>
</dbReference>
<reference evidence="3" key="1">
    <citation type="submission" date="2016-10" db="EMBL/GenBank/DDBJ databases">
        <authorList>
            <person name="Varghese N."/>
            <person name="Submissions S."/>
        </authorList>
    </citation>
    <scope>NUCLEOTIDE SEQUENCE [LARGE SCALE GENOMIC DNA]</scope>
    <source>
        <strain evidence="3">DSM 11706</strain>
    </source>
</reference>
<dbReference type="PANTHER" id="PTHR30399:SF1">
    <property type="entry name" value="UTP PYROPHOSPHATASE"/>
    <property type="match status" value="1"/>
</dbReference>
<dbReference type="InterPro" id="IPR002725">
    <property type="entry name" value="YgjP-like_metallopeptidase"/>
</dbReference>
<dbReference type="AlphaFoldDB" id="A0A1I6AKZ0"/>
<accession>A0A1I6AKZ0</accession>
<dbReference type="Proteomes" id="UP000198734">
    <property type="component" value="Unassembled WGS sequence"/>
</dbReference>
<name>A0A1I6AKZ0_9BACI</name>
<dbReference type="EMBL" id="FOXU01000008">
    <property type="protein sequence ID" value="SFQ69324.1"/>
    <property type="molecule type" value="Genomic_DNA"/>
</dbReference>
<sequence>MVVMKVKVENTIIEFNVQYGNGKKLSIHIDSSGFITVKAPKDTSKEVINGAIESKGTWILEKLEEIRKARELPQAREYHANGKFLYMGEERFLHELIDCSDLNEEVLKRNLKKFYMTRCKAITEERIKIYQKQLKVKPKIIEIVESKVKWGSCSSGKKITFNFRLAMAPIEVIDYVIIHELCHITHMNHDRSFWRRVGSIMPDYKEKEEYLARHSQSMSL</sequence>
<dbReference type="InterPro" id="IPR053136">
    <property type="entry name" value="UTP_pyrophosphatase-like"/>
</dbReference>
<gene>
    <name evidence="2" type="ORF">SAMN05421670_3430</name>
</gene>
<evidence type="ECO:0000313" key="2">
    <source>
        <dbReference type="EMBL" id="SFQ69324.1"/>
    </source>
</evidence>
<dbReference type="RefSeq" id="WP_424513601.1">
    <property type="nucleotide sequence ID" value="NZ_JBARQR010000192.1"/>
</dbReference>
<dbReference type="CDD" id="cd07344">
    <property type="entry name" value="M48_yhfN_like"/>
    <property type="match status" value="1"/>
</dbReference>
<keyword evidence="3" id="KW-1185">Reference proteome</keyword>
<dbReference type="PANTHER" id="PTHR30399">
    <property type="entry name" value="UNCHARACTERIZED PROTEIN YGJP"/>
    <property type="match status" value="1"/>
</dbReference>
<organism evidence="2 3">
    <name type="scientific">Psychrobacillus psychrotolerans</name>
    <dbReference type="NCBI Taxonomy" id="126156"/>
    <lineage>
        <taxon>Bacteria</taxon>
        <taxon>Bacillati</taxon>
        <taxon>Bacillota</taxon>
        <taxon>Bacilli</taxon>
        <taxon>Bacillales</taxon>
        <taxon>Bacillaceae</taxon>
        <taxon>Psychrobacillus</taxon>
    </lineage>
</organism>
<feature type="domain" description="YgjP-like metallopeptidase" evidence="1">
    <location>
        <begin position="23"/>
        <end position="214"/>
    </location>
</feature>
<dbReference type="STRING" id="126156.SAMN05421670_3430"/>
<protein>
    <recommendedName>
        <fullName evidence="1">YgjP-like metallopeptidase domain-containing protein</fullName>
    </recommendedName>
</protein>
<evidence type="ECO:0000259" key="1">
    <source>
        <dbReference type="Pfam" id="PF01863"/>
    </source>
</evidence>
<proteinExistence type="predicted"/>